<dbReference type="Gene3D" id="2.130.10.10">
    <property type="entry name" value="YVTN repeat-like/Quinoprotein amine dehydrogenase"/>
    <property type="match status" value="2"/>
</dbReference>
<dbReference type="SUPFAM" id="SSF50969">
    <property type="entry name" value="YVTN repeat-like/Quinoprotein amine dehydrogenase"/>
    <property type="match status" value="1"/>
</dbReference>
<keyword evidence="1" id="KW-0732">Signal</keyword>
<evidence type="ECO:0000313" key="2">
    <source>
        <dbReference type="EMBL" id="TWE10286.1"/>
    </source>
</evidence>
<dbReference type="EMBL" id="VIVQ01000002">
    <property type="protein sequence ID" value="TWE10286.1"/>
    <property type="molecule type" value="Genomic_DNA"/>
</dbReference>
<evidence type="ECO:0008006" key="4">
    <source>
        <dbReference type="Google" id="ProtNLM"/>
    </source>
</evidence>
<organism evidence="2 3">
    <name type="scientific">Rudaeicoccus suwonensis</name>
    <dbReference type="NCBI Taxonomy" id="657409"/>
    <lineage>
        <taxon>Bacteria</taxon>
        <taxon>Bacillati</taxon>
        <taxon>Actinomycetota</taxon>
        <taxon>Actinomycetes</taxon>
        <taxon>Micrococcales</taxon>
        <taxon>Dermacoccaceae</taxon>
        <taxon>Rudaeicoccus</taxon>
    </lineage>
</organism>
<keyword evidence="3" id="KW-1185">Reference proteome</keyword>
<evidence type="ECO:0000256" key="1">
    <source>
        <dbReference type="SAM" id="SignalP"/>
    </source>
</evidence>
<dbReference type="InterPro" id="IPR011044">
    <property type="entry name" value="Quino_amine_DH_bsu"/>
</dbReference>
<evidence type="ECO:0000313" key="3">
    <source>
        <dbReference type="Proteomes" id="UP000318297"/>
    </source>
</evidence>
<comment type="caution">
    <text evidence="2">The sequence shown here is derived from an EMBL/GenBank/DDBJ whole genome shotgun (WGS) entry which is preliminary data.</text>
</comment>
<feature type="chain" id="PRO_5021732543" description="6-phosphogluconolactonase (Cycloisomerase 2 family)" evidence="1">
    <location>
        <begin position="28"/>
        <end position="383"/>
    </location>
</feature>
<feature type="signal peptide" evidence="1">
    <location>
        <begin position="1"/>
        <end position="27"/>
    </location>
</feature>
<dbReference type="Proteomes" id="UP000318297">
    <property type="component" value="Unassembled WGS sequence"/>
</dbReference>
<dbReference type="InterPro" id="IPR015943">
    <property type="entry name" value="WD40/YVTN_repeat-like_dom_sf"/>
</dbReference>
<name>A0A561E3U5_9MICO</name>
<accession>A0A561E3U5</accession>
<dbReference type="AlphaFoldDB" id="A0A561E3U5"/>
<protein>
    <recommendedName>
        <fullName evidence="4">6-phosphogluconolactonase (Cycloisomerase 2 family)</fullName>
    </recommendedName>
</protein>
<sequence>MKTFTRIASTVGAIAATGLVAVAPANAATVHHNAPQPATHGIVFVQNNSTTGNTVYAYDRTKSGGLTQVGAYPTGGNGGALSGAVADHLSSEGSLSYDALSHTLYAVNAGSNTLTSFAVFGDHLVREQVVPTEGTFPVSVAVRGNLVFVLNARNGGSISGYVRVGNELFAVPSWNRQLKLNTSAPGQPNEFVSTPGQLSFAPNGQSLIVATKNGGNTLESFPLAFWGPSTKPVVTSLPGAVPFGFAYDARGHLVLSEPGTGNVVSFQLARNGQATTLDTVATGQKAPCWVASWGNDIFVSNAGSNTVSSYVSSSSGKLTSEGVTATDPGTVDATVSPDGHYLYVQTGVNGIVDVYTIGAHASLTKTGSVTVPNGIGAEGIVAL</sequence>
<gene>
    <name evidence="2" type="ORF">BKA23_2641</name>
</gene>
<proteinExistence type="predicted"/>
<reference evidence="2 3" key="1">
    <citation type="submission" date="2019-06" db="EMBL/GenBank/DDBJ databases">
        <title>Sequencing the genomes of 1000 actinobacteria strains.</title>
        <authorList>
            <person name="Klenk H.-P."/>
        </authorList>
    </citation>
    <scope>NUCLEOTIDE SEQUENCE [LARGE SCALE GENOMIC DNA]</scope>
    <source>
        <strain evidence="2 3">DSM 19560</strain>
    </source>
</reference>